<evidence type="ECO:0000256" key="1">
    <source>
        <dbReference type="ARBA" id="ARBA00004651"/>
    </source>
</evidence>
<evidence type="ECO:0000256" key="5">
    <source>
        <dbReference type="ARBA" id="ARBA00022692"/>
    </source>
</evidence>
<dbReference type="SUPFAM" id="SSF103473">
    <property type="entry name" value="MFS general substrate transporter"/>
    <property type="match status" value="1"/>
</dbReference>
<feature type="transmembrane region" description="Helical" evidence="8">
    <location>
        <begin position="207"/>
        <end position="234"/>
    </location>
</feature>
<accession>A0ABY6ZLW6</accession>
<comment type="similarity">
    <text evidence="2">Belongs to the major facilitator superfamily.</text>
</comment>
<dbReference type="InterPro" id="IPR036259">
    <property type="entry name" value="MFS_trans_sf"/>
</dbReference>
<keyword evidence="4" id="KW-1003">Cell membrane</keyword>
<evidence type="ECO:0000313" key="10">
    <source>
        <dbReference type="EMBL" id="WAH43839.1"/>
    </source>
</evidence>
<sequence>MQYIEKKDQDYRKVLVCMLLGSIVTFAVLYAPQPLINVFSTQYKISPATASASISLPTIALAVSLLFVPLLSRRMGRKRMMVISLFATSVLAMLSAFSHSFVIFLFIRLLEGISVSGFPAIAIAYLNEEISPMSIGGTMGAYVAGTAVGGFVGRVAIGPLTDWFTWQIAFFVLGAICFLCSVWFSYSLPRSRNFQSAKMPLHESLKAMAAVLVNKRLLSLYCIGFLVMGAYIMLFNYIGYPLTETPYHLSQTELGLLFVVNLVGTWSSTMFGKLADRHTRQKLLSLACAICVFGALLTLIPNLWMKILGIAVFAFGFFAAHTTASGWVGIASPAERKATASSLYLLFYYVGSSVIGWSGGFIWVSFHWLGIVLAICLFILICYALSVVSSQRTGRFHLHGHS</sequence>
<dbReference type="PANTHER" id="PTHR43271">
    <property type="entry name" value="BLL2771 PROTEIN"/>
    <property type="match status" value="1"/>
</dbReference>
<organism evidence="10 11">
    <name type="scientific">Alicyclobacillus fastidiosus</name>
    <dbReference type="NCBI Taxonomy" id="392011"/>
    <lineage>
        <taxon>Bacteria</taxon>
        <taxon>Bacillati</taxon>
        <taxon>Bacillota</taxon>
        <taxon>Bacilli</taxon>
        <taxon>Bacillales</taxon>
        <taxon>Alicyclobacillaceae</taxon>
        <taxon>Alicyclobacillus</taxon>
    </lineage>
</organism>
<evidence type="ECO:0000259" key="9">
    <source>
        <dbReference type="PROSITE" id="PS50850"/>
    </source>
</evidence>
<evidence type="ECO:0000313" key="11">
    <source>
        <dbReference type="Proteomes" id="UP001164761"/>
    </source>
</evidence>
<feature type="transmembrane region" description="Helical" evidence="8">
    <location>
        <begin position="80"/>
        <end position="97"/>
    </location>
</feature>
<dbReference type="Gene3D" id="1.20.1250.20">
    <property type="entry name" value="MFS general substrate transporter like domains"/>
    <property type="match status" value="1"/>
</dbReference>
<evidence type="ECO:0000256" key="6">
    <source>
        <dbReference type="ARBA" id="ARBA00022989"/>
    </source>
</evidence>
<dbReference type="Pfam" id="PF07690">
    <property type="entry name" value="MFS_1"/>
    <property type="match status" value="1"/>
</dbReference>
<feature type="transmembrane region" description="Helical" evidence="8">
    <location>
        <begin position="50"/>
        <end position="68"/>
    </location>
</feature>
<keyword evidence="5 8" id="KW-0812">Transmembrane</keyword>
<feature type="transmembrane region" description="Helical" evidence="8">
    <location>
        <begin position="254"/>
        <end position="271"/>
    </location>
</feature>
<dbReference type="RefSeq" id="WP_268007745.1">
    <property type="nucleotide sequence ID" value="NZ_BSUT01000001.1"/>
</dbReference>
<evidence type="ECO:0000256" key="3">
    <source>
        <dbReference type="ARBA" id="ARBA00022448"/>
    </source>
</evidence>
<evidence type="ECO:0000256" key="4">
    <source>
        <dbReference type="ARBA" id="ARBA00022475"/>
    </source>
</evidence>
<feature type="transmembrane region" description="Helical" evidence="8">
    <location>
        <begin position="283"/>
        <end position="304"/>
    </location>
</feature>
<feature type="domain" description="Major facilitator superfamily (MFS) profile" evidence="9">
    <location>
        <begin position="14"/>
        <end position="392"/>
    </location>
</feature>
<dbReference type="InterPro" id="IPR011701">
    <property type="entry name" value="MFS"/>
</dbReference>
<reference evidence="10" key="1">
    <citation type="submission" date="2022-08" db="EMBL/GenBank/DDBJ databases">
        <title>Alicyclobacillus fastidiosus DSM 17978, complete genome.</title>
        <authorList>
            <person name="Wang Q."/>
            <person name="Cai R."/>
            <person name="Wang Z."/>
        </authorList>
    </citation>
    <scope>NUCLEOTIDE SEQUENCE</scope>
    <source>
        <strain evidence="10">DSM 17978</strain>
    </source>
</reference>
<dbReference type="InterPro" id="IPR020846">
    <property type="entry name" value="MFS_dom"/>
</dbReference>
<evidence type="ECO:0000256" key="7">
    <source>
        <dbReference type="ARBA" id="ARBA00023136"/>
    </source>
</evidence>
<dbReference type="CDD" id="cd17324">
    <property type="entry name" value="MFS_NepI_like"/>
    <property type="match status" value="1"/>
</dbReference>
<feature type="transmembrane region" description="Helical" evidence="8">
    <location>
        <begin position="12"/>
        <end position="30"/>
    </location>
</feature>
<keyword evidence="6 8" id="KW-1133">Transmembrane helix</keyword>
<feature type="transmembrane region" description="Helical" evidence="8">
    <location>
        <begin position="343"/>
        <end position="362"/>
    </location>
</feature>
<evidence type="ECO:0000256" key="2">
    <source>
        <dbReference type="ARBA" id="ARBA00008335"/>
    </source>
</evidence>
<dbReference type="PANTHER" id="PTHR43271:SF1">
    <property type="entry name" value="INNER MEMBRANE TRANSPORT PROTEIN YNFM"/>
    <property type="match status" value="1"/>
</dbReference>
<feature type="transmembrane region" description="Helical" evidence="8">
    <location>
        <begin position="368"/>
        <end position="388"/>
    </location>
</feature>
<name>A0ABY6ZLW6_9BACL</name>
<gene>
    <name evidence="10" type="ORF">NZD89_10875</name>
</gene>
<comment type="subcellular location">
    <subcellularLocation>
        <location evidence="1">Cell membrane</location>
        <topology evidence="1">Multi-pass membrane protein</topology>
    </subcellularLocation>
</comment>
<dbReference type="Proteomes" id="UP001164761">
    <property type="component" value="Chromosome"/>
</dbReference>
<evidence type="ECO:0000256" key="8">
    <source>
        <dbReference type="SAM" id="Phobius"/>
    </source>
</evidence>
<dbReference type="EMBL" id="CP104067">
    <property type="protein sequence ID" value="WAH43839.1"/>
    <property type="molecule type" value="Genomic_DNA"/>
</dbReference>
<feature type="transmembrane region" description="Helical" evidence="8">
    <location>
        <begin position="163"/>
        <end position="186"/>
    </location>
</feature>
<proteinExistence type="inferred from homology"/>
<keyword evidence="11" id="KW-1185">Reference proteome</keyword>
<keyword evidence="7 8" id="KW-0472">Membrane</keyword>
<feature type="transmembrane region" description="Helical" evidence="8">
    <location>
        <begin position="310"/>
        <end position="331"/>
    </location>
</feature>
<protein>
    <submittedName>
        <fullName evidence="10">MFS transporter</fullName>
    </submittedName>
</protein>
<dbReference type="PROSITE" id="PS50850">
    <property type="entry name" value="MFS"/>
    <property type="match status" value="1"/>
</dbReference>
<keyword evidence="3" id="KW-0813">Transport</keyword>